<keyword evidence="1" id="KW-0812">Transmembrane</keyword>
<keyword evidence="3" id="KW-1185">Reference proteome</keyword>
<evidence type="ECO:0000313" key="2">
    <source>
        <dbReference type="EMBL" id="WAR19772.1"/>
    </source>
</evidence>
<proteinExistence type="predicted"/>
<protein>
    <submittedName>
        <fullName evidence="2">Uncharacterized protein</fullName>
    </submittedName>
</protein>
<keyword evidence="1" id="KW-1133">Transmembrane helix</keyword>
<dbReference type="EMBL" id="CP111022">
    <property type="protein sequence ID" value="WAR19772.1"/>
    <property type="molecule type" value="Genomic_DNA"/>
</dbReference>
<feature type="transmembrane region" description="Helical" evidence="1">
    <location>
        <begin position="83"/>
        <end position="103"/>
    </location>
</feature>
<accession>A0ABY7FDX0</accession>
<dbReference type="Proteomes" id="UP001164746">
    <property type="component" value="Chromosome 11"/>
</dbReference>
<gene>
    <name evidence="2" type="ORF">MAR_001610</name>
</gene>
<evidence type="ECO:0000313" key="3">
    <source>
        <dbReference type="Proteomes" id="UP001164746"/>
    </source>
</evidence>
<sequence length="135" mass="15540">MDKCMNVTAYLWRYFLCDSWCKMMVVVVLKWDMTMWMYWCRVLGIYTHTLSRMQTVVVLACLLGVAGLASAHLCLVEPKQRGSIMGLDKAVLLILYVALCYVFRMKGKAVLQVQYVPKNPQAPAVFYQCSDIMIH</sequence>
<reference evidence="2" key="1">
    <citation type="submission" date="2022-11" db="EMBL/GenBank/DDBJ databases">
        <title>Centuries of genome instability and evolution in soft-shell clam transmissible cancer (bioRxiv).</title>
        <authorList>
            <person name="Hart S.F.M."/>
            <person name="Yonemitsu M.A."/>
            <person name="Giersch R.M."/>
            <person name="Beal B.F."/>
            <person name="Arriagada G."/>
            <person name="Davis B.W."/>
            <person name="Ostrander E.A."/>
            <person name="Goff S.P."/>
            <person name="Metzger M.J."/>
        </authorList>
    </citation>
    <scope>NUCLEOTIDE SEQUENCE</scope>
    <source>
        <strain evidence="2">MELC-2E11</strain>
        <tissue evidence="2">Siphon/mantle</tissue>
    </source>
</reference>
<feature type="transmembrane region" description="Helical" evidence="1">
    <location>
        <begin position="50"/>
        <end position="71"/>
    </location>
</feature>
<evidence type="ECO:0000256" key="1">
    <source>
        <dbReference type="SAM" id="Phobius"/>
    </source>
</evidence>
<keyword evidence="1" id="KW-0472">Membrane</keyword>
<name>A0ABY7FDX0_MYAAR</name>
<feature type="transmembrane region" description="Helical" evidence="1">
    <location>
        <begin position="12"/>
        <end position="29"/>
    </location>
</feature>
<dbReference type="PANTHER" id="PTHR37916">
    <property type="entry name" value="CHITIN-BINDING TYPE-4 DOMAIN-CONTAINING PROTEIN"/>
    <property type="match status" value="1"/>
</dbReference>
<organism evidence="2 3">
    <name type="scientific">Mya arenaria</name>
    <name type="common">Soft-shell clam</name>
    <dbReference type="NCBI Taxonomy" id="6604"/>
    <lineage>
        <taxon>Eukaryota</taxon>
        <taxon>Metazoa</taxon>
        <taxon>Spiralia</taxon>
        <taxon>Lophotrochozoa</taxon>
        <taxon>Mollusca</taxon>
        <taxon>Bivalvia</taxon>
        <taxon>Autobranchia</taxon>
        <taxon>Heteroconchia</taxon>
        <taxon>Euheterodonta</taxon>
        <taxon>Imparidentia</taxon>
        <taxon>Neoheterodontei</taxon>
        <taxon>Myida</taxon>
        <taxon>Myoidea</taxon>
        <taxon>Myidae</taxon>
        <taxon>Mya</taxon>
    </lineage>
</organism>
<dbReference type="PANTHER" id="PTHR37916:SF1">
    <property type="entry name" value="COPPER ACQUISITION FACTOR BIM1-LIKE DOMAIN-CONTAINING PROTEIN"/>
    <property type="match status" value="1"/>
</dbReference>